<dbReference type="PROSITE" id="PS51257">
    <property type="entry name" value="PROKAR_LIPOPROTEIN"/>
    <property type="match status" value="1"/>
</dbReference>
<accession>A0A9X3M661</accession>
<name>A0A9X3M661_9CORY</name>
<proteinExistence type="predicted"/>
<keyword evidence="3" id="KW-1185">Reference proteome</keyword>
<evidence type="ECO:0000313" key="3">
    <source>
        <dbReference type="Proteomes" id="UP001146505"/>
    </source>
</evidence>
<evidence type="ECO:0008006" key="4">
    <source>
        <dbReference type="Google" id="ProtNLM"/>
    </source>
</evidence>
<dbReference type="EMBL" id="JAKMUV010000004">
    <property type="protein sequence ID" value="MCZ9304890.1"/>
    <property type="molecule type" value="Genomic_DNA"/>
</dbReference>
<reference evidence="2" key="1">
    <citation type="submission" date="2022-02" db="EMBL/GenBank/DDBJ databases">
        <title>Corynebacterium sp. from urogenital microbiome.</title>
        <authorList>
            <person name="Cappelli E.A."/>
            <person name="Ribeiro T.G."/>
            <person name="Peixe L."/>
        </authorList>
    </citation>
    <scope>NUCLEOTIDE SEQUENCE</scope>
    <source>
        <strain evidence="2">C9Ua_112</strain>
    </source>
</reference>
<dbReference type="Proteomes" id="UP001146505">
    <property type="component" value="Unassembled WGS sequence"/>
</dbReference>
<protein>
    <recommendedName>
        <fullName evidence="4">Lipoprotein LpqE</fullName>
    </recommendedName>
</protein>
<feature type="chain" id="PRO_5040951524" description="Lipoprotein LpqE" evidence="1">
    <location>
        <begin position="29"/>
        <end position="190"/>
    </location>
</feature>
<sequence length="190" mass="19558">MKTLKAQPLKTTFARGALALVAAGSALALSACGAGQISQTSSQVAAVNGAHGNAGHADVQDVSVVVGPDNTLALKFTVTNEDEKGKAVKVESVKVDGKEVSGLDKKEIPAGGSLVADGKFALKDVETKGQSQLQYAETSVKGLKDVYVGGHKKVTFKLNVGTVELNAPVTAYVPESGQLHRDEDGSLTNK</sequence>
<evidence type="ECO:0000313" key="2">
    <source>
        <dbReference type="EMBL" id="MCZ9304890.1"/>
    </source>
</evidence>
<gene>
    <name evidence="2" type="ORF">L8U58_04975</name>
</gene>
<keyword evidence="1" id="KW-0732">Signal</keyword>
<evidence type="ECO:0000256" key="1">
    <source>
        <dbReference type="SAM" id="SignalP"/>
    </source>
</evidence>
<dbReference type="AlphaFoldDB" id="A0A9X3M661"/>
<feature type="signal peptide" evidence="1">
    <location>
        <begin position="1"/>
        <end position="28"/>
    </location>
</feature>
<comment type="caution">
    <text evidence="2">The sequence shown here is derived from an EMBL/GenBank/DDBJ whole genome shotgun (WGS) entry which is preliminary data.</text>
</comment>
<organism evidence="2 3">
    <name type="scientific">Corynebacterium macclintockiae</name>
    <dbReference type="NCBI Taxonomy" id="2913501"/>
    <lineage>
        <taxon>Bacteria</taxon>
        <taxon>Bacillati</taxon>
        <taxon>Actinomycetota</taxon>
        <taxon>Actinomycetes</taxon>
        <taxon>Mycobacteriales</taxon>
        <taxon>Corynebacteriaceae</taxon>
        <taxon>Corynebacterium</taxon>
    </lineage>
</organism>